<gene>
    <name evidence="2" type="ORF">KGF57_003128</name>
</gene>
<protein>
    <submittedName>
        <fullName evidence="2">Uncharacterized protein</fullName>
    </submittedName>
</protein>
<dbReference type="EMBL" id="JAIHNG010000120">
    <property type="protein sequence ID" value="KAI5957861.1"/>
    <property type="molecule type" value="Genomic_DNA"/>
</dbReference>
<feature type="compositionally biased region" description="Basic residues" evidence="1">
    <location>
        <begin position="173"/>
        <end position="185"/>
    </location>
</feature>
<feature type="compositionally biased region" description="Low complexity" evidence="1">
    <location>
        <begin position="24"/>
        <end position="59"/>
    </location>
</feature>
<evidence type="ECO:0000313" key="2">
    <source>
        <dbReference type="EMBL" id="KAI5957861.1"/>
    </source>
</evidence>
<feature type="region of interest" description="Disordered" evidence="1">
    <location>
        <begin position="24"/>
        <end position="97"/>
    </location>
</feature>
<dbReference type="Proteomes" id="UP001204833">
    <property type="component" value="Unassembled WGS sequence"/>
</dbReference>
<feature type="region of interest" description="Disordered" evidence="1">
    <location>
        <begin position="169"/>
        <end position="304"/>
    </location>
</feature>
<name>A0AAD5FY89_9ASCO</name>
<accession>A0AAD5FY89</accession>
<keyword evidence="3" id="KW-1185">Reference proteome</keyword>
<sequence>MDNHLLYSASTTTAPTIRRKSTSFATATATTTTTVSSRKQIATSSTPPKASTTTTTTATVKMYKAKSPPSPKLSTTTTSPRPEPTIIKRRNSSFANTSSPWFRRNSFLSPTMIQDENFNVYESGNSFYSGVGSGGQYISNYSIISLRECQGFLFNQDLFATPYQQVRSQANAKRYRSSFSQRRRSGNGNGTGDRRCRDGDYERRHTSYHPQRPQFDNSMVSDNAVVDDDDDDDDDDDGEDEEMHDADEEFPTNESKGERRRLDEDGEDEDGEDEDEDGEDGEDDEDEEDEDDYREMHEYGGDFNNRRYRVRVTEIVVDEKEDNDIFPTSEI</sequence>
<feature type="compositionally biased region" description="Basic and acidic residues" evidence="1">
    <location>
        <begin position="192"/>
        <end position="205"/>
    </location>
</feature>
<comment type="caution">
    <text evidence="2">The sequence shown here is derived from an EMBL/GenBank/DDBJ whole genome shotgun (WGS) entry which is preliminary data.</text>
</comment>
<dbReference type="GeneID" id="76151187"/>
<feature type="compositionally biased region" description="Acidic residues" evidence="1">
    <location>
        <begin position="264"/>
        <end position="293"/>
    </location>
</feature>
<evidence type="ECO:0000256" key="1">
    <source>
        <dbReference type="SAM" id="MobiDB-lite"/>
    </source>
</evidence>
<proteinExistence type="predicted"/>
<organism evidence="2 3">
    <name type="scientific">Candida theae</name>
    <dbReference type="NCBI Taxonomy" id="1198502"/>
    <lineage>
        <taxon>Eukaryota</taxon>
        <taxon>Fungi</taxon>
        <taxon>Dikarya</taxon>
        <taxon>Ascomycota</taxon>
        <taxon>Saccharomycotina</taxon>
        <taxon>Pichiomycetes</taxon>
        <taxon>Debaryomycetaceae</taxon>
        <taxon>Candida/Lodderomyces clade</taxon>
        <taxon>Candida</taxon>
    </lineage>
</organism>
<dbReference type="RefSeq" id="XP_051608564.1">
    <property type="nucleotide sequence ID" value="XM_051752516.1"/>
</dbReference>
<feature type="compositionally biased region" description="Acidic residues" evidence="1">
    <location>
        <begin position="225"/>
        <end position="251"/>
    </location>
</feature>
<reference evidence="2 3" key="1">
    <citation type="journal article" date="2022" name="DNA Res.">
        <title>Genome analysis of five recently described species of the CUG-Ser clade uncovers Candida theae as a new hybrid lineage with pathogenic potential in the Candida parapsilosis species complex.</title>
        <authorList>
            <person name="Mixao V."/>
            <person name="Del Olmo V."/>
            <person name="Hegedusova E."/>
            <person name="Saus E."/>
            <person name="Pryszcz L."/>
            <person name="Cillingova A."/>
            <person name="Nosek J."/>
            <person name="Gabaldon T."/>
        </authorList>
    </citation>
    <scope>NUCLEOTIDE SEQUENCE [LARGE SCALE GENOMIC DNA]</scope>
    <source>
        <strain evidence="2 3">CBS 12239</strain>
    </source>
</reference>
<dbReference type="AlphaFoldDB" id="A0AAD5FY89"/>
<evidence type="ECO:0000313" key="3">
    <source>
        <dbReference type="Proteomes" id="UP001204833"/>
    </source>
</evidence>